<dbReference type="PANTHER" id="PTHR23502">
    <property type="entry name" value="MAJOR FACILITATOR SUPERFAMILY"/>
    <property type="match status" value="1"/>
</dbReference>
<evidence type="ECO:0000256" key="6">
    <source>
        <dbReference type="SAM" id="Phobius"/>
    </source>
</evidence>
<evidence type="ECO:0000313" key="9">
    <source>
        <dbReference type="Proteomes" id="UP000027586"/>
    </source>
</evidence>
<feature type="transmembrane region" description="Helical" evidence="6">
    <location>
        <begin position="215"/>
        <end position="240"/>
    </location>
</feature>
<dbReference type="Pfam" id="PF07690">
    <property type="entry name" value="MFS_1"/>
    <property type="match status" value="1"/>
</dbReference>
<feature type="transmembrane region" description="Helical" evidence="6">
    <location>
        <begin position="102"/>
        <end position="121"/>
    </location>
</feature>
<organism evidence="8 9">
    <name type="scientific">Lichtheimia corymbifera JMRC:FSU:9682</name>
    <dbReference type="NCBI Taxonomy" id="1263082"/>
    <lineage>
        <taxon>Eukaryota</taxon>
        <taxon>Fungi</taxon>
        <taxon>Fungi incertae sedis</taxon>
        <taxon>Mucoromycota</taxon>
        <taxon>Mucoromycotina</taxon>
        <taxon>Mucoromycetes</taxon>
        <taxon>Mucorales</taxon>
        <taxon>Lichtheimiaceae</taxon>
        <taxon>Lichtheimia</taxon>
    </lineage>
</organism>
<gene>
    <name evidence="8" type="ORF">LCOR_03597.1</name>
</gene>
<evidence type="ECO:0000256" key="3">
    <source>
        <dbReference type="ARBA" id="ARBA00022692"/>
    </source>
</evidence>
<keyword evidence="4 6" id="KW-1133">Transmembrane helix</keyword>
<dbReference type="InterPro" id="IPR036259">
    <property type="entry name" value="MFS_trans_sf"/>
</dbReference>
<dbReference type="Gene3D" id="1.20.1720.10">
    <property type="entry name" value="Multidrug resistance protein D"/>
    <property type="match status" value="1"/>
</dbReference>
<dbReference type="InterPro" id="IPR020846">
    <property type="entry name" value="MFS_dom"/>
</dbReference>
<feature type="transmembrane region" description="Helical" evidence="6">
    <location>
        <begin position="12"/>
        <end position="31"/>
    </location>
</feature>
<dbReference type="STRING" id="1263082.A0A068RPI2"/>
<dbReference type="EMBL" id="CBTN010000012">
    <property type="protein sequence ID" value="CDH52068.1"/>
    <property type="molecule type" value="Genomic_DNA"/>
</dbReference>
<feature type="transmembrane region" description="Helical" evidence="6">
    <location>
        <begin position="370"/>
        <end position="391"/>
    </location>
</feature>
<proteinExistence type="predicted"/>
<comment type="subcellular location">
    <subcellularLocation>
        <location evidence="1">Membrane</location>
        <topology evidence="1">Multi-pass membrane protein</topology>
    </subcellularLocation>
</comment>
<feature type="transmembrane region" description="Helical" evidence="6">
    <location>
        <begin position="133"/>
        <end position="153"/>
    </location>
</feature>
<evidence type="ECO:0000256" key="2">
    <source>
        <dbReference type="ARBA" id="ARBA00022448"/>
    </source>
</evidence>
<keyword evidence="3 6" id="KW-0812">Transmembrane</keyword>
<keyword evidence="5 6" id="KW-0472">Membrane</keyword>
<name>A0A068RPI2_9FUNG</name>
<dbReference type="Proteomes" id="UP000027586">
    <property type="component" value="Unassembled WGS sequence"/>
</dbReference>
<dbReference type="GO" id="GO:0005886">
    <property type="term" value="C:plasma membrane"/>
    <property type="evidence" value="ECO:0007669"/>
    <property type="project" value="TreeGrafter"/>
</dbReference>
<evidence type="ECO:0000313" key="8">
    <source>
        <dbReference type="EMBL" id="CDH52068.1"/>
    </source>
</evidence>
<feature type="transmembrane region" description="Helical" evidence="6">
    <location>
        <begin position="397"/>
        <end position="417"/>
    </location>
</feature>
<dbReference type="PROSITE" id="PS50850">
    <property type="entry name" value="MFS"/>
    <property type="match status" value="1"/>
</dbReference>
<feature type="transmembrane region" description="Helical" evidence="6">
    <location>
        <begin position="303"/>
        <end position="326"/>
    </location>
</feature>
<keyword evidence="9" id="KW-1185">Reference proteome</keyword>
<dbReference type="Gene3D" id="1.20.1250.20">
    <property type="entry name" value="MFS general substrate transporter like domains"/>
    <property type="match status" value="1"/>
</dbReference>
<reference evidence="8" key="1">
    <citation type="submission" date="2013-08" db="EMBL/GenBank/DDBJ databases">
        <title>Gene expansion shapes genome architecture in the human pathogen Lichtheimia corymbifera: an evolutionary genomics analysis in the ancient terrestrial Mucorales (Mucoromycotina).</title>
        <authorList>
            <person name="Schwartze V.U."/>
            <person name="Winter S."/>
            <person name="Shelest E."/>
            <person name="Marcet-Houben M."/>
            <person name="Horn F."/>
            <person name="Wehner S."/>
            <person name="Hoffmann K."/>
            <person name="Riege K."/>
            <person name="Sammeth M."/>
            <person name="Nowrousian M."/>
            <person name="Valiante V."/>
            <person name="Linde J."/>
            <person name="Jacobsen I.D."/>
            <person name="Marz M."/>
            <person name="Brakhage A.A."/>
            <person name="Gabaldon T."/>
            <person name="Bocker S."/>
            <person name="Voigt K."/>
        </authorList>
    </citation>
    <scope>NUCLEOTIDE SEQUENCE [LARGE SCALE GENOMIC DNA]</scope>
    <source>
        <strain evidence="8">FSU 9682</strain>
    </source>
</reference>
<feature type="domain" description="Major facilitator superfamily (MFS) profile" evidence="7">
    <location>
        <begin position="1"/>
        <end position="422"/>
    </location>
</feature>
<dbReference type="InterPro" id="IPR011701">
    <property type="entry name" value="MFS"/>
</dbReference>
<dbReference type="GO" id="GO:0022857">
    <property type="term" value="F:transmembrane transporter activity"/>
    <property type="evidence" value="ECO:0007669"/>
    <property type="project" value="InterPro"/>
</dbReference>
<dbReference type="OrthoDB" id="3936150at2759"/>
<protein>
    <submittedName>
        <fullName evidence="8">Mfs multidrug resistance</fullName>
    </submittedName>
</protein>
<evidence type="ECO:0000256" key="5">
    <source>
        <dbReference type="ARBA" id="ARBA00023136"/>
    </source>
</evidence>
<feature type="transmembrane region" description="Helical" evidence="6">
    <location>
        <begin position="332"/>
        <end position="358"/>
    </location>
</feature>
<evidence type="ECO:0000259" key="7">
    <source>
        <dbReference type="PROSITE" id="PS50850"/>
    </source>
</evidence>
<keyword evidence="2" id="KW-0813">Transport</keyword>
<accession>A0A068RPI2</accession>
<dbReference type="VEuPathDB" id="FungiDB:LCOR_03597.1"/>
<evidence type="ECO:0000256" key="1">
    <source>
        <dbReference type="ARBA" id="ARBA00004141"/>
    </source>
</evidence>
<feature type="transmembrane region" description="Helical" evidence="6">
    <location>
        <begin position="260"/>
        <end position="282"/>
    </location>
</feature>
<comment type="caution">
    <text evidence="8">The sequence shown here is derived from an EMBL/GenBank/DDBJ whole genome shotgun (WGS) entry which is preliminary data.</text>
</comment>
<dbReference type="PANTHER" id="PTHR23502:SF132">
    <property type="entry name" value="POLYAMINE TRANSPORTER 2-RELATED"/>
    <property type="match status" value="1"/>
</dbReference>
<dbReference type="SUPFAM" id="SSF103473">
    <property type="entry name" value="MFS general substrate transporter"/>
    <property type="match status" value="1"/>
</dbReference>
<sequence>MITEEFQAPSVVITLIASLFILFSGLSPVVWASLSEHFCIRKILLLCGLFLLTIVSAILAAIKGIAGLVLLRCIQSVGAACTFAVGSGIIADCFSLEQRGKAMSIFCFGIYFGPLLGPVIGGALTTTPLTWRAAFWFCTAYAAMTFLLVAFFLPETYRDSQLFDDLESKSTAINNVQQQEGEFGNQCSKKEPLSIAAATTKSTKSSLWKIVAQPIFMLCYPHVLLASSIFAIALSCLLVVETLLPVLFSSHYDLSSWAIGLTYIASGAGNVLGAIVNGILSDRLLMHAKCTRQDGQYVVEDRLAMHLWPCGLIFMPLGMLMLGWGIQTNQSYWIAIVGFGIQAFGSQQIITSVSAYLIDATPTYGASVSAASNLIGLILASILSTCANPMVHAIGSGFAMVFFTALTLLSMGLLLILKVYGKELR</sequence>
<evidence type="ECO:0000256" key="4">
    <source>
        <dbReference type="ARBA" id="ARBA00022989"/>
    </source>
</evidence>
<feature type="transmembrane region" description="Helical" evidence="6">
    <location>
        <begin position="43"/>
        <end position="62"/>
    </location>
</feature>
<dbReference type="AlphaFoldDB" id="A0A068RPI2"/>